<organism evidence="3 4">
    <name type="scientific">Rubroshorea leprosula</name>
    <dbReference type="NCBI Taxonomy" id="152421"/>
    <lineage>
        <taxon>Eukaryota</taxon>
        <taxon>Viridiplantae</taxon>
        <taxon>Streptophyta</taxon>
        <taxon>Embryophyta</taxon>
        <taxon>Tracheophyta</taxon>
        <taxon>Spermatophyta</taxon>
        <taxon>Magnoliopsida</taxon>
        <taxon>eudicotyledons</taxon>
        <taxon>Gunneridae</taxon>
        <taxon>Pentapetalae</taxon>
        <taxon>rosids</taxon>
        <taxon>malvids</taxon>
        <taxon>Malvales</taxon>
        <taxon>Dipterocarpaceae</taxon>
        <taxon>Rubroshorea</taxon>
    </lineage>
</organism>
<feature type="compositionally biased region" description="Basic and acidic residues" evidence="1">
    <location>
        <begin position="104"/>
        <end position="118"/>
    </location>
</feature>
<comment type="caution">
    <text evidence="3">The sequence shown here is derived from an EMBL/GenBank/DDBJ whole genome shotgun (WGS) entry which is preliminary data.</text>
</comment>
<dbReference type="EMBL" id="BPVZ01002297">
    <property type="protein sequence ID" value="GKV53914.1"/>
    <property type="molecule type" value="Genomic_DNA"/>
</dbReference>
<protein>
    <submittedName>
        <fullName evidence="3">Uncharacterized protein</fullName>
    </submittedName>
</protein>
<feature type="chain" id="PRO_5043988867" evidence="2">
    <location>
        <begin position="21"/>
        <end position="129"/>
    </location>
</feature>
<keyword evidence="2" id="KW-0732">Signal</keyword>
<proteinExistence type="predicted"/>
<evidence type="ECO:0000313" key="3">
    <source>
        <dbReference type="EMBL" id="GKV53914.1"/>
    </source>
</evidence>
<evidence type="ECO:0000313" key="4">
    <source>
        <dbReference type="Proteomes" id="UP001054252"/>
    </source>
</evidence>
<reference evidence="3 4" key="1">
    <citation type="journal article" date="2021" name="Commun. Biol.">
        <title>The genome of Shorea leprosula (Dipterocarpaceae) highlights the ecological relevance of drought in aseasonal tropical rainforests.</title>
        <authorList>
            <person name="Ng K.K.S."/>
            <person name="Kobayashi M.J."/>
            <person name="Fawcett J.A."/>
            <person name="Hatakeyama M."/>
            <person name="Paape T."/>
            <person name="Ng C.H."/>
            <person name="Ang C.C."/>
            <person name="Tnah L.H."/>
            <person name="Lee C.T."/>
            <person name="Nishiyama T."/>
            <person name="Sese J."/>
            <person name="O'Brien M.J."/>
            <person name="Copetti D."/>
            <person name="Mohd Noor M.I."/>
            <person name="Ong R.C."/>
            <person name="Putra M."/>
            <person name="Sireger I.Z."/>
            <person name="Indrioko S."/>
            <person name="Kosugi Y."/>
            <person name="Izuno A."/>
            <person name="Isagi Y."/>
            <person name="Lee S.L."/>
            <person name="Shimizu K.K."/>
        </authorList>
    </citation>
    <scope>NUCLEOTIDE SEQUENCE [LARGE SCALE GENOMIC DNA]</scope>
    <source>
        <strain evidence="3">214</strain>
    </source>
</reference>
<feature type="signal peptide" evidence="2">
    <location>
        <begin position="1"/>
        <end position="20"/>
    </location>
</feature>
<feature type="region of interest" description="Disordered" evidence="1">
    <location>
        <begin position="99"/>
        <end position="129"/>
    </location>
</feature>
<gene>
    <name evidence="3" type="ORF">SLEP1_g60426</name>
</gene>
<accession>A0AAV5MXW3</accession>
<evidence type="ECO:0000256" key="1">
    <source>
        <dbReference type="SAM" id="MobiDB-lite"/>
    </source>
</evidence>
<evidence type="ECO:0000256" key="2">
    <source>
        <dbReference type="SAM" id="SignalP"/>
    </source>
</evidence>
<name>A0AAV5MXW3_9ROSI</name>
<feature type="non-terminal residue" evidence="3">
    <location>
        <position position="1"/>
    </location>
</feature>
<dbReference type="Proteomes" id="UP001054252">
    <property type="component" value="Unassembled WGS sequence"/>
</dbReference>
<keyword evidence="4" id="KW-1185">Reference proteome</keyword>
<dbReference type="AlphaFoldDB" id="A0AAV5MXW3"/>
<sequence>SGLLLPNQIHLRLLLRHCCCCYCPMAAPRPRHGRCCYCTITLPLLCHSATTPPLLCHGCCATVAIVAQSRSGSVYLDILVGNGDGAKICPSSKIPAGIPVPVIRGERDGDEDRDRDGDGEGLPDPARPR</sequence>